<dbReference type="STRING" id="44010.AWC00_24120"/>
<dbReference type="EMBL" id="AP022613">
    <property type="protein sequence ID" value="BBZ42711.1"/>
    <property type="molecule type" value="Genomic_DNA"/>
</dbReference>
<dbReference type="AlphaFoldDB" id="A0A1X1SYL1"/>
<keyword evidence="2" id="KW-1185">Reference proteome</keyword>
<dbReference type="Proteomes" id="UP000467385">
    <property type="component" value="Chromosome"/>
</dbReference>
<accession>A0A1X1SYL1</accession>
<organism evidence="1 2">
    <name type="scientific">Mycobacterium conspicuum</name>
    <dbReference type="NCBI Taxonomy" id="44010"/>
    <lineage>
        <taxon>Bacteria</taxon>
        <taxon>Bacillati</taxon>
        <taxon>Actinomycetota</taxon>
        <taxon>Actinomycetes</taxon>
        <taxon>Mycobacteriales</taxon>
        <taxon>Mycobacteriaceae</taxon>
        <taxon>Mycobacterium</taxon>
    </lineage>
</organism>
<evidence type="ECO:0000313" key="1">
    <source>
        <dbReference type="EMBL" id="BBZ42711.1"/>
    </source>
</evidence>
<dbReference type="OrthoDB" id="4641839at2"/>
<sequence length="292" mass="30301">MLGAGHRAFVSELARFAAEGIDERLAAVAERAAAPVRVAVRGRRGVGRSAVARALNIGDIGAAREPDVLVYVLAEVVKPEDARAVAAARCPVLAVLNKADVTGFAGDGPMALARARCTHFSELLGVRVLPMSGLLAVAAQLEDPGSGALGPFGAAVAVAAARRGIPPAQVRALLRRVSGVDAVLDRLDGVSADVRYRRVLDAVAELEALAVANPDIGGFLARDDTVLARMAAAVDVAESAGLDVEECRDRAGYLARAARWQRYGRAQARVVHRACGADIARGSLRLWAGAPA</sequence>
<evidence type="ECO:0000313" key="2">
    <source>
        <dbReference type="Proteomes" id="UP000467385"/>
    </source>
</evidence>
<reference evidence="1 2" key="1">
    <citation type="journal article" date="2019" name="Emerg. Microbes Infect.">
        <title>Comprehensive subspecies identification of 175 nontuberculous mycobacteria species based on 7547 genomic profiles.</title>
        <authorList>
            <person name="Matsumoto Y."/>
            <person name="Kinjo T."/>
            <person name="Motooka D."/>
            <person name="Nabeya D."/>
            <person name="Jung N."/>
            <person name="Uechi K."/>
            <person name="Horii T."/>
            <person name="Iida T."/>
            <person name="Fujita J."/>
            <person name="Nakamura S."/>
        </authorList>
    </citation>
    <scope>NUCLEOTIDE SEQUENCE [LARGE SCALE GENOMIC DNA]</scope>
    <source>
        <strain evidence="1 2">JCM 14738</strain>
    </source>
</reference>
<name>A0A1X1SYL1_9MYCO</name>
<gene>
    <name evidence="1" type="ORF">MCNS_57740</name>
</gene>
<dbReference type="RefSeq" id="WP_085235303.1">
    <property type="nucleotide sequence ID" value="NZ_AP022613.1"/>
</dbReference>
<protein>
    <submittedName>
        <fullName evidence="1">Uncharacterized protein</fullName>
    </submittedName>
</protein>
<proteinExistence type="predicted"/>